<protein>
    <recommendedName>
        <fullName evidence="4">Acyl-CoA dehydrogenase</fullName>
    </recommendedName>
</protein>
<dbReference type="STRING" id="35622.SAMN04489764_5305"/>
<evidence type="ECO:0008006" key="4">
    <source>
        <dbReference type="Google" id="ProtNLM"/>
    </source>
</evidence>
<dbReference type="InterPro" id="IPR009100">
    <property type="entry name" value="AcylCoA_DH/oxidase_NM_dom_sf"/>
</dbReference>
<sequence length="379" mass="40349">MTDSLLTDPTIREGWSGRSPVDSEEGWLHRAAEVAGLLAAGAADRDVTLPPHAEVALLKDSGLVTLLGPVEHGGGGASWPTAVHVVRLISEADGRIGEILAYHYVLVWFARFIGTDEKIEHIDEVAAKARWLFGGAADLRSFPLTVEDAGEEMIFTGRIWPAIGAGVSDITMLEGLRPGAEVGISALAMSSHTGLSTWTDPRTPDAPGVIVDAADIPWSGALGHVAKRFQPRLYNGYLIPTLHLALANVRIGLLRAALNAVVAADAADGRPEHLNEAIGRLWAAEAFADDVAARSSDAHRNSRAVTQADLDDYRARVGALRVIVKSVLQEALDGFDTPALDRFKETALAFAARWPDYPADYGPGPYVLGRGGLPAEARS</sequence>
<accession>A0A1H1I8E5</accession>
<dbReference type="Proteomes" id="UP000217103">
    <property type="component" value="Unassembled WGS sequence"/>
</dbReference>
<dbReference type="Gene3D" id="1.10.540.10">
    <property type="entry name" value="Acyl-CoA dehydrogenase/oxidase, N-terminal domain"/>
    <property type="match status" value="1"/>
</dbReference>
<feature type="region of interest" description="Disordered" evidence="1">
    <location>
        <begin position="1"/>
        <end position="22"/>
    </location>
</feature>
<dbReference type="RefSeq" id="WP_131815626.1">
    <property type="nucleotide sequence ID" value="NZ_FNKK01000002.1"/>
</dbReference>
<keyword evidence="3" id="KW-1185">Reference proteome</keyword>
<dbReference type="InterPro" id="IPR037069">
    <property type="entry name" value="AcylCoA_DH/ox_N_sf"/>
</dbReference>
<dbReference type="GO" id="GO:0016627">
    <property type="term" value="F:oxidoreductase activity, acting on the CH-CH group of donors"/>
    <property type="evidence" value="ECO:0007669"/>
    <property type="project" value="InterPro"/>
</dbReference>
<evidence type="ECO:0000256" key="1">
    <source>
        <dbReference type="SAM" id="MobiDB-lite"/>
    </source>
</evidence>
<dbReference type="GO" id="GO:0050660">
    <property type="term" value="F:flavin adenine dinucleotide binding"/>
    <property type="evidence" value="ECO:0007669"/>
    <property type="project" value="InterPro"/>
</dbReference>
<name>A0A1H1I8E5_9ACTN</name>
<dbReference type="OrthoDB" id="571684at2"/>
<gene>
    <name evidence="2" type="ORF">SAMN04489764_5305</name>
</gene>
<dbReference type="EMBL" id="FNKK01000002">
    <property type="protein sequence ID" value="SDR33606.1"/>
    <property type="molecule type" value="Genomic_DNA"/>
</dbReference>
<evidence type="ECO:0000313" key="3">
    <source>
        <dbReference type="Proteomes" id="UP000217103"/>
    </source>
</evidence>
<proteinExistence type="predicted"/>
<organism evidence="2 3">
    <name type="scientific">Thermostaphylospora chromogena</name>
    <dbReference type="NCBI Taxonomy" id="35622"/>
    <lineage>
        <taxon>Bacteria</taxon>
        <taxon>Bacillati</taxon>
        <taxon>Actinomycetota</taxon>
        <taxon>Actinomycetes</taxon>
        <taxon>Streptosporangiales</taxon>
        <taxon>Thermomonosporaceae</taxon>
        <taxon>Thermostaphylospora</taxon>
    </lineage>
</organism>
<dbReference type="AlphaFoldDB" id="A0A1H1I8E5"/>
<evidence type="ECO:0000313" key="2">
    <source>
        <dbReference type="EMBL" id="SDR33606.1"/>
    </source>
</evidence>
<reference evidence="2 3" key="1">
    <citation type="submission" date="2016-10" db="EMBL/GenBank/DDBJ databases">
        <authorList>
            <person name="de Groot N.N."/>
        </authorList>
    </citation>
    <scope>NUCLEOTIDE SEQUENCE [LARGE SCALE GENOMIC DNA]</scope>
    <source>
        <strain evidence="2 3">DSM 43794</strain>
    </source>
</reference>
<dbReference type="SUPFAM" id="SSF56645">
    <property type="entry name" value="Acyl-CoA dehydrogenase NM domain-like"/>
    <property type="match status" value="1"/>
</dbReference>